<keyword evidence="2" id="KW-1185">Reference proteome</keyword>
<gene>
    <name evidence="1" type="ORF">MJG50_16655</name>
</gene>
<dbReference type="RefSeq" id="WP_240256883.1">
    <property type="nucleotide sequence ID" value="NZ_JAKTTI010000031.1"/>
</dbReference>
<dbReference type="AlphaFoldDB" id="A0AAW5EBY2"/>
<accession>A0AAW5EBY2</accession>
<evidence type="ECO:0000313" key="2">
    <source>
        <dbReference type="Proteomes" id="UP001431131"/>
    </source>
</evidence>
<protein>
    <submittedName>
        <fullName evidence="1">Uncharacterized protein</fullName>
    </submittedName>
</protein>
<sequence>MDNEFVNDILNKLADGQLNEFRVTNEHFLTFRNILVIRPDFKHFQGIAQHGGDVIYRYMKEARS</sequence>
<proteinExistence type="predicted"/>
<comment type="caution">
    <text evidence="1">The sequence shown here is derived from an EMBL/GenBank/DDBJ whole genome shotgun (WGS) entry which is preliminary data.</text>
</comment>
<reference evidence="1" key="1">
    <citation type="submission" date="2022-02" db="EMBL/GenBank/DDBJ databases">
        <title>Fredinandcohnia quinoae sp. nov. isolated from Chenopodium quinoa seeds.</title>
        <authorList>
            <person name="Saati-Santamaria Z."/>
            <person name="Flores-Felix J.D."/>
            <person name="Igual J.M."/>
            <person name="Velazquez E."/>
            <person name="Garcia-Fraile P."/>
            <person name="Martinez-Molina E."/>
        </authorList>
    </citation>
    <scope>NUCLEOTIDE SEQUENCE</scope>
    <source>
        <strain evidence="1">SECRCQ15</strain>
    </source>
</reference>
<evidence type="ECO:0000313" key="1">
    <source>
        <dbReference type="EMBL" id="MCH1626966.1"/>
    </source>
</evidence>
<organism evidence="1 2">
    <name type="scientific">Fredinandcohnia quinoae</name>
    <dbReference type="NCBI Taxonomy" id="2918902"/>
    <lineage>
        <taxon>Bacteria</taxon>
        <taxon>Bacillati</taxon>
        <taxon>Bacillota</taxon>
        <taxon>Bacilli</taxon>
        <taxon>Bacillales</taxon>
        <taxon>Bacillaceae</taxon>
        <taxon>Fredinandcohnia</taxon>
    </lineage>
</organism>
<dbReference type="EMBL" id="JAKTTI010000031">
    <property type="protein sequence ID" value="MCH1626966.1"/>
    <property type="molecule type" value="Genomic_DNA"/>
</dbReference>
<name>A0AAW5EBY2_9BACI</name>
<dbReference type="Proteomes" id="UP001431131">
    <property type="component" value="Unassembled WGS sequence"/>
</dbReference>